<dbReference type="GO" id="GO:0016616">
    <property type="term" value="F:oxidoreductase activity, acting on the CH-OH group of donors, NAD or NADP as acceptor"/>
    <property type="evidence" value="ECO:0007669"/>
    <property type="project" value="TreeGrafter"/>
</dbReference>
<evidence type="ECO:0000313" key="1">
    <source>
        <dbReference type="EMBL" id="ORM51494.1"/>
    </source>
</evidence>
<dbReference type="NCBIfam" id="NF006035">
    <property type="entry name" value="PRK08177.1"/>
    <property type="match status" value="1"/>
</dbReference>
<proteinExistence type="predicted"/>
<dbReference type="AlphaFoldDB" id="A0A1X1BT98"/>
<dbReference type="PRINTS" id="PR00081">
    <property type="entry name" value="GDHRDH"/>
</dbReference>
<comment type="caution">
    <text evidence="1">The sequence shown here is derived from an EMBL/GenBank/DDBJ whole genome shotgun (WGS) entry which is preliminary data.</text>
</comment>
<dbReference type="SUPFAM" id="SSF51735">
    <property type="entry name" value="NAD(P)-binding Rossmann-fold domains"/>
    <property type="match status" value="1"/>
</dbReference>
<dbReference type="Gene3D" id="3.40.50.720">
    <property type="entry name" value="NAD(P)-binding Rossmann-like Domain"/>
    <property type="match status" value="1"/>
</dbReference>
<dbReference type="InterPro" id="IPR002347">
    <property type="entry name" value="SDR_fam"/>
</dbReference>
<evidence type="ECO:0000313" key="2">
    <source>
        <dbReference type="Proteomes" id="UP000193933"/>
    </source>
</evidence>
<gene>
    <name evidence="1" type="ORF">HA41_15175</name>
</gene>
<dbReference type="Proteomes" id="UP000193933">
    <property type="component" value="Unassembled WGS sequence"/>
</dbReference>
<dbReference type="RefSeq" id="WP_094121536.1">
    <property type="nucleotide sequence ID" value="NZ_MLFN01000050.1"/>
</dbReference>
<dbReference type="InterPro" id="IPR052184">
    <property type="entry name" value="SDR_enzymes"/>
</dbReference>
<keyword evidence="2" id="KW-1185">Reference proteome</keyword>
<accession>A0A1X1BT98</accession>
<dbReference type="OrthoDB" id="5786478at2"/>
<reference evidence="1 2" key="1">
    <citation type="journal article" date="2017" name="Antonie Van Leeuwenhoek">
        <title>Phylogenomic resolution of the bacterial genus Pantoea and its relationship with Erwinia and Tatumella.</title>
        <authorList>
            <person name="Palmer M."/>
            <person name="Steenkamp E.T."/>
            <person name="Coetzee M.P."/>
            <person name="Chan W.Y."/>
            <person name="van Zyl E."/>
            <person name="De Maayer P."/>
            <person name="Coutinho T.A."/>
            <person name="Blom J."/>
            <person name="Smits T.H."/>
            <person name="Duffy B."/>
            <person name="Venter S.N."/>
        </authorList>
    </citation>
    <scope>NUCLEOTIDE SEQUENCE [LARGE SCALE GENOMIC DNA]</scope>
    <source>
        <strain evidence="1 2">LMG 24534</strain>
    </source>
</reference>
<organism evidence="1 2">
    <name type="scientific">Pantoea conspicua</name>
    <dbReference type="NCBI Taxonomy" id="472705"/>
    <lineage>
        <taxon>Bacteria</taxon>
        <taxon>Pseudomonadati</taxon>
        <taxon>Pseudomonadota</taxon>
        <taxon>Gammaproteobacteria</taxon>
        <taxon>Enterobacterales</taxon>
        <taxon>Erwiniaceae</taxon>
        <taxon>Pantoea</taxon>
    </lineage>
</organism>
<sequence>MAQQQKVLVIGASRGIGLAVVQAFAAQGWQVTATHRSGIPAQGNQRHVEWHALDMTESASVQQLAGQLAGQTYDVILINAGISGPAHQKLAQSDPQELAQLFMTNTIAPVRSAEILLPLLSKQKGVLAITSSQLGSLSENPRADMPLYSASKAALNMLSRMLAEDVEAQAGTLVTLHPGWVKTDMGGDAAPLTAEESAAGIVRQLTAWQGRGGHHYIDYTGKTLQW</sequence>
<protein>
    <submittedName>
        <fullName evidence="1">Short-chain dehydrogenase</fullName>
    </submittedName>
</protein>
<dbReference type="EMBL" id="MLFN01000050">
    <property type="protein sequence ID" value="ORM51494.1"/>
    <property type="molecule type" value="Genomic_DNA"/>
</dbReference>
<name>A0A1X1BT98_9GAMM</name>
<dbReference type="PANTHER" id="PTHR45458:SF1">
    <property type="entry name" value="SHORT CHAIN DEHYDROGENASE"/>
    <property type="match status" value="1"/>
</dbReference>
<dbReference type="Pfam" id="PF00106">
    <property type="entry name" value="adh_short"/>
    <property type="match status" value="1"/>
</dbReference>
<dbReference type="InterPro" id="IPR036291">
    <property type="entry name" value="NAD(P)-bd_dom_sf"/>
</dbReference>
<dbReference type="STRING" id="472705.GCA_001743465_01224"/>
<dbReference type="PANTHER" id="PTHR45458">
    <property type="entry name" value="SHORT-CHAIN DEHYDROGENASE/REDUCTASE SDR"/>
    <property type="match status" value="1"/>
</dbReference>